<keyword evidence="2" id="KW-1185">Reference proteome</keyword>
<dbReference type="EMBL" id="CM045759">
    <property type="protein sequence ID" value="KAI8018253.1"/>
    <property type="molecule type" value="Genomic_DNA"/>
</dbReference>
<protein>
    <submittedName>
        <fullName evidence="1">Uncharacterized protein</fullName>
    </submittedName>
</protein>
<proteinExistence type="predicted"/>
<sequence>MKLKIAIGVLVFFDDHQNELKQLKQALKAGFRHLVFEDNYDTVTGDHYSFRQTCAQYHSRGAYLPILSFVTAGPI</sequence>
<organism evidence="1 2">
    <name type="scientific">Camellia lanceoleosa</name>
    <dbReference type="NCBI Taxonomy" id="1840588"/>
    <lineage>
        <taxon>Eukaryota</taxon>
        <taxon>Viridiplantae</taxon>
        <taxon>Streptophyta</taxon>
        <taxon>Embryophyta</taxon>
        <taxon>Tracheophyta</taxon>
        <taxon>Spermatophyta</taxon>
        <taxon>Magnoliopsida</taxon>
        <taxon>eudicotyledons</taxon>
        <taxon>Gunneridae</taxon>
        <taxon>Pentapetalae</taxon>
        <taxon>asterids</taxon>
        <taxon>Ericales</taxon>
        <taxon>Theaceae</taxon>
        <taxon>Camellia</taxon>
    </lineage>
</organism>
<dbReference type="Proteomes" id="UP001060215">
    <property type="component" value="Chromosome 2"/>
</dbReference>
<name>A0ACC0HZW6_9ERIC</name>
<evidence type="ECO:0000313" key="1">
    <source>
        <dbReference type="EMBL" id="KAI8018253.1"/>
    </source>
</evidence>
<comment type="caution">
    <text evidence="1">The sequence shown here is derived from an EMBL/GenBank/DDBJ whole genome shotgun (WGS) entry which is preliminary data.</text>
</comment>
<accession>A0ACC0HZW6</accession>
<reference evidence="1 2" key="1">
    <citation type="journal article" date="2022" name="Plant J.">
        <title>Chromosome-level genome of Camellia lanceoleosa provides a valuable resource for understanding genome evolution and self-incompatibility.</title>
        <authorList>
            <person name="Gong W."/>
            <person name="Xiao S."/>
            <person name="Wang L."/>
            <person name="Liao Z."/>
            <person name="Chang Y."/>
            <person name="Mo W."/>
            <person name="Hu G."/>
            <person name="Li W."/>
            <person name="Zhao G."/>
            <person name="Zhu H."/>
            <person name="Hu X."/>
            <person name="Ji K."/>
            <person name="Xiang X."/>
            <person name="Song Q."/>
            <person name="Yuan D."/>
            <person name="Jin S."/>
            <person name="Zhang L."/>
        </authorList>
    </citation>
    <scope>NUCLEOTIDE SEQUENCE [LARGE SCALE GENOMIC DNA]</scope>
    <source>
        <strain evidence="1">SQ_2022a</strain>
    </source>
</reference>
<evidence type="ECO:0000313" key="2">
    <source>
        <dbReference type="Proteomes" id="UP001060215"/>
    </source>
</evidence>
<gene>
    <name evidence="1" type="ORF">LOK49_LG04G02711</name>
</gene>